<dbReference type="RefSeq" id="XP_029223962.1">
    <property type="nucleotide sequence ID" value="XM_029375923.1"/>
</dbReference>
<keyword evidence="3" id="KW-1185">Reference proteome</keyword>
<organism evidence="2 3">
    <name type="scientific">Trypanosoma conorhini</name>
    <dbReference type="NCBI Taxonomy" id="83891"/>
    <lineage>
        <taxon>Eukaryota</taxon>
        <taxon>Discoba</taxon>
        <taxon>Euglenozoa</taxon>
        <taxon>Kinetoplastea</taxon>
        <taxon>Metakinetoplastina</taxon>
        <taxon>Trypanosomatida</taxon>
        <taxon>Trypanosomatidae</taxon>
        <taxon>Trypanosoma</taxon>
    </lineage>
</organism>
<evidence type="ECO:0000313" key="3">
    <source>
        <dbReference type="Proteomes" id="UP000284403"/>
    </source>
</evidence>
<sequence>MSSESTTDTLPRAVPSPPPASLCTVPAASFASAAEAFRPGAGAPRVTDALPQNSQPRRSPRSQCRLPLTAPPSHRQLLRPRHAQSSSGHWRRMRRCEAPPPAPAPSRWSPPFPSPAERQPHWR</sequence>
<accession>A0A3R7MAF4</accession>
<reference evidence="2 3" key="1">
    <citation type="journal article" date="2018" name="BMC Genomics">
        <title>Genomic comparison of Trypanosoma conorhini and Trypanosoma rangeli to Trypanosoma cruzi strains of high and low virulence.</title>
        <authorList>
            <person name="Bradwell K.R."/>
            <person name="Koparde V.N."/>
            <person name="Matveyev A.V."/>
            <person name="Serrano M.G."/>
            <person name="Alves J.M."/>
            <person name="Parikh H."/>
            <person name="Huang B."/>
            <person name="Lee V."/>
            <person name="Espinosa-Alvarez O."/>
            <person name="Ortiz P.A."/>
            <person name="Costa-Martins A.G."/>
            <person name="Teixeira M.M."/>
            <person name="Buck G.A."/>
        </authorList>
    </citation>
    <scope>NUCLEOTIDE SEQUENCE [LARGE SCALE GENOMIC DNA]</scope>
    <source>
        <strain evidence="2 3">025E</strain>
    </source>
</reference>
<feature type="region of interest" description="Disordered" evidence="1">
    <location>
        <begin position="39"/>
        <end position="123"/>
    </location>
</feature>
<evidence type="ECO:0000313" key="2">
    <source>
        <dbReference type="EMBL" id="RNE99076.1"/>
    </source>
</evidence>
<gene>
    <name evidence="2" type="ORF">Tco025E_09097</name>
</gene>
<name>A0A3R7MAF4_9TRYP</name>
<dbReference type="GeneID" id="40322708"/>
<feature type="compositionally biased region" description="Low complexity" evidence="1">
    <location>
        <begin position="50"/>
        <end position="68"/>
    </location>
</feature>
<feature type="region of interest" description="Disordered" evidence="1">
    <location>
        <begin position="1"/>
        <end position="21"/>
    </location>
</feature>
<dbReference type="AlphaFoldDB" id="A0A3R7MAF4"/>
<evidence type="ECO:0000256" key="1">
    <source>
        <dbReference type="SAM" id="MobiDB-lite"/>
    </source>
</evidence>
<feature type="compositionally biased region" description="Pro residues" evidence="1">
    <location>
        <begin position="98"/>
        <end position="114"/>
    </location>
</feature>
<proteinExistence type="predicted"/>
<dbReference type="EMBL" id="MKKU01000982">
    <property type="protein sequence ID" value="RNE99076.1"/>
    <property type="molecule type" value="Genomic_DNA"/>
</dbReference>
<comment type="caution">
    <text evidence="2">The sequence shown here is derived from an EMBL/GenBank/DDBJ whole genome shotgun (WGS) entry which is preliminary data.</text>
</comment>
<protein>
    <submittedName>
        <fullName evidence="2">Uncharacterized protein</fullName>
    </submittedName>
</protein>
<dbReference type="Proteomes" id="UP000284403">
    <property type="component" value="Unassembled WGS sequence"/>
</dbReference>